<dbReference type="InterPro" id="IPR005612">
    <property type="entry name" value="CCAAT-binding_factor"/>
</dbReference>
<gene>
    <name evidence="4" type="ORF">GGX14DRAFT_670807</name>
</gene>
<feature type="region of interest" description="Disordered" evidence="2">
    <location>
        <begin position="873"/>
        <end position="1054"/>
    </location>
</feature>
<feature type="compositionally biased region" description="Acidic residues" evidence="2">
    <location>
        <begin position="1013"/>
        <end position="1022"/>
    </location>
</feature>
<evidence type="ECO:0000313" key="4">
    <source>
        <dbReference type="EMBL" id="KAJ7221697.1"/>
    </source>
</evidence>
<comment type="similarity">
    <text evidence="1">Belongs to the CBF/MAK21 family.</text>
</comment>
<feature type="region of interest" description="Disordered" evidence="2">
    <location>
        <begin position="69"/>
        <end position="147"/>
    </location>
</feature>
<accession>A0AAD6YHG8</accession>
<dbReference type="Proteomes" id="UP001219525">
    <property type="component" value="Unassembled WGS sequence"/>
</dbReference>
<dbReference type="InterPro" id="IPR011989">
    <property type="entry name" value="ARM-like"/>
</dbReference>
<feature type="compositionally biased region" description="Basic and acidic residues" evidence="2">
    <location>
        <begin position="483"/>
        <end position="517"/>
    </location>
</feature>
<dbReference type="PANTHER" id="PTHR12048:SF0">
    <property type="entry name" value="CCAAT_ENHANCER-BINDING PROTEIN ZETA"/>
    <property type="match status" value="1"/>
</dbReference>
<feature type="domain" description="CCAAT-binding factor" evidence="3">
    <location>
        <begin position="591"/>
        <end position="763"/>
    </location>
</feature>
<feature type="compositionally biased region" description="Acidic residues" evidence="2">
    <location>
        <begin position="888"/>
        <end position="911"/>
    </location>
</feature>
<name>A0AAD6YHG8_9AGAR</name>
<feature type="region of interest" description="Disordered" evidence="2">
    <location>
        <begin position="414"/>
        <end position="439"/>
    </location>
</feature>
<evidence type="ECO:0000259" key="3">
    <source>
        <dbReference type="Pfam" id="PF03914"/>
    </source>
</evidence>
<feature type="compositionally biased region" description="Basic and acidic residues" evidence="2">
    <location>
        <begin position="421"/>
        <end position="436"/>
    </location>
</feature>
<keyword evidence="5" id="KW-1185">Reference proteome</keyword>
<dbReference type="PANTHER" id="PTHR12048">
    <property type="entry name" value="CCAAT-BINDING FACTOR-RELATED"/>
    <property type="match status" value="1"/>
</dbReference>
<dbReference type="AlphaFoldDB" id="A0AAD6YHG8"/>
<feature type="region of interest" description="Disordered" evidence="2">
    <location>
        <begin position="1"/>
        <end position="57"/>
    </location>
</feature>
<dbReference type="SUPFAM" id="SSF48371">
    <property type="entry name" value="ARM repeat"/>
    <property type="match status" value="2"/>
</dbReference>
<reference evidence="4" key="1">
    <citation type="submission" date="2023-03" db="EMBL/GenBank/DDBJ databases">
        <title>Massive genome expansion in bonnet fungi (Mycena s.s.) driven by repeated elements and novel gene families across ecological guilds.</title>
        <authorList>
            <consortium name="Lawrence Berkeley National Laboratory"/>
            <person name="Harder C.B."/>
            <person name="Miyauchi S."/>
            <person name="Viragh M."/>
            <person name="Kuo A."/>
            <person name="Thoen E."/>
            <person name="Andreopoulos B."/>
            <person name="Lu D."/>
            <person name="Skrede I."/>
            <person name="Drula E."/>
            <person name="Henrissat B."/>
            <person name="Morin E."/>
            <person name="Kohler A."/>
            <person name="Barry K."/>
            <person name="LaButti K."/>
            <person name="Morin E."/>
            <person name="Salamov A."/>
            <person name="Lipzen A."/>
            <person name="Mereny Z."/>
            <person name="Hegedus B."/>
            <person name="Baldrian P."/>
            <person name="Stursova M."/>
            <person name="Weitz H."/>
            <person name="Taylor A."/>
            <person name="Grigoriev I.V."/>
            <person name="Nagy L.G."/>
            <person name="Martin F."/>
            <person name="Kauserud H."/>
        </authorList>
    </citation>
    <scope>NUCLEOTIDE SEQUENCE</scope>
    <source>
        <strain evidence="4">9144</strain>
    </source>
</reference>
<evidence type="ECO:0000256" key="1">
    <source>
        <dbReference type="ARBA" id="ARBA00007797"/>
    </source>
</evidence>
<dbReference type="InterPro" id="IPR016024">
    <property type="entry name" value="ARM-type_fold"/>
</dbReference>
<feature type="compositionally biased region" description="Polar residues" evidence="2">
    <location>
        <begin position="14"/>
        <end position="40"/>
    </location>
</feature>
<protein>
    <submittedName>
        <fullName evidence="4">CBF/Mak21 family-domain-containing protein</fullName>
    </submittedName>
</protein>
<organism evidence="4 5">
    <name type="scientific">Mycena pura</name>
    <dbReference type="NCBI Taxonomy" id="153505"/>
    <lineage>
        <taxon>Eukaryota</taxon>
        <taxon>Fungi</taxon>
        <taxon>Dikarya</taxon>
        <taxon>Basidiomycota</taxon>
        <taxon>Agaricomycotina</taxon>
        <taxon>Agaricomycetes</taxon>
        <taxon>Agaricomycetidae</taxon>
        <taxon>Agaricales</taxon>
        <taxon>Marasmiineae</taxon>
        <taxon>Mycenaceae</taxon>
        <taxon>Mycena</taxon>
    </lineage>
</organism>
<comment type="caution">
    <text evidence="4">The sequence shown here is derived from an EMBL/GenBank/DDBJ whole genome shotgun (WGS) entry which is preliminary data.</text>
</comment>
<dbReference type="EMBL" id="JARJCW010000008">
    <property type="protein sequence ID" value="KAJ7221697.1"/>
    <property type="molecule type" value="Genomic_DNA"/>
</dbReference>
<evidence type="ECO:0000256" key="2">
    <source>
        <dbReference type="SAM" id="MobiDB-lite"/>
    </source>
</evidence>
<dbReference type="GO" id="GO:0005634">
    <property type="term" value="C:nucleus"/>
    <property type="evidence" value="ECO:0007669"/>
    <property type="project" value="UniProtKB-ARBA"/>
</dbReference>
<dbReference type="Pfam" id="PF03914">
    <property type="entry name" value="CBF"/>
    <property type="match status" value="1"/>
</dbReference>
<dbReference type="InterPro" id="IPR040155">
    <property type="entry name" value="CEBPZ/Mak21-like"/>
</dbReference>
<feature type="region of interest" description="Disordered" evidence="2">
    <location>
        <begin position="807"/>
        <end position="831"/>
    </location>
</feature>
<sequence length="1074" mass="116817">MARVRKEKGAVSGPRSSATSGKDIASNKSRSASSQQQVGGTNLKEGTAGGSVDSDLNLSKDVSHFLKNLNLEMHGDSSTLKSPKPGKNTTQRPSQKKKKAHVNSKTAPGSVPLAVHVKSSEKNARPNLKASKESSASVTEVKPSKLPKSVSLDPKSHFIVSPISHWYTCAPSLGPPSASLPAIPPTQLAAHTDRASNLHTADVQTFQISSSSSSESTFLSKIIQSGTLSDRLSALTLLVQSSPLHNTKALETLKGMAERGKGKGGREESLKALRCIVDWWVGGGAPDRKLKYMRDQPLTHPSVTDQHILLWGFEDWLKKYFFSVLQILETMSLDPLPYVRTQALTLIFTLLRDKPEQEQNLLRLLVNKLGDTEKSICSRASHLLLQLLQSHPSMKVVIVREMVGLVLRPPAPPPTTAKHIRFTDDPTPKPKPKDNKPAGNLHARYYATITFNQIVLSPGDRDVALELIDVYFELFKELLGEGDVPRNDGEDGEREGTDNEKGKAATKDKAGRVRDGWKGNTKGKGKGKGVEIRGAAGFAEVEDAHSKLISAILTGVNRALPFAKVEAGDVGIIKHIDTLFLITHTSTFNISLQALVLIQQIAASLTSSISTSASSSSSMLASKSITDRYYRTLYASLHDHRLASSSKQAMYLNLLFKSIKVDAGSTDGERVKAIVRRFVQLLVSGGSGATEFIAGGLYLLGELFSSIPGLRSMLNEAPSLDAESENYYDPRKRDPQYAHASTLPLWELTPLLHHYHPAISLHARQLLSGQPLTTNADLSLNTISHFLDRFVYKNPKQVKQQNANVVTGKGKGSSAMQPAASGLEGGGVKLMKGEAGDAEGRVNESAFLRKKESDVPVDQLFFHRFFSRKSEREKAKSAKAGRRKNQGDESDSDEEDDDEAVESGDEMDVTGDEERKVGDANASEEDNDSDIGEDEIWRAMKASMPAAEGDEDLMEDSDDLASDLDADEEENDSADELDNTDGDDSGLSLAEGSDNEDLVPVDSEFSAGLIDYDGSDGEDEEWGGISGSQGATKTKRKREESSNNQRRKKLRSLPTFASYEDYAKMIEDGPEDDI</sequence>
<feature type="compositionally biased region" description="Polar residues" evidence="2">
    <location>
        <begin position="76"/>
        <end position="93"/>
    </location>
</feature>
<evidence type="ECO:0000313" key="5">
    <source>
        <dbReference type="Proteomes" id="UP001219525"/>
    </source>
</evidence>
<dbReference type="Gene3D" id="1.25.10.10">
    <property type="entry name" value="Leucine-rich Repeat Variant"/>
    <property type="match status" value="1"/>
</dbReference>
<feature type="compositionally biased region" description="Acidic residues" evidence="2">
    <location>
        <begin position="922"/>
        <end position="934"/>
    </location>
</feature>
<feature type="compositionally biased region" description="Acidic residues" evidence="2">
    <location>
        <begin position="948"/>
        <end position="984"/>
    </location>
</feature>
<proteinExistence type="inferred from homology"/>
<feature type="region of interest" description="Disordered" evidence="2">
    <location>
        <begin position="483"/>
        <end position="528"/>
    </location>
</feature>